<name>A0A840UV74_9BACT</name>
<dbReference type="EMBL" id="JACHEO010000030">
    <property type="protein sequence ID" value="MBB5349595.1"/>
    <property type="molecule type" value="Genomic_DNA"/>
</dbReference>
<evidence type="ECO:0000313" key="1">
    <source>
        <dbReference type="EMBL" id="MBB5349595.1"/>
    </source>
</evidence>
<keyword evidence="2" id="KW-1185">Reference proteome</keyword>
<dbReference type="AlphaFoldDB" id="A0A840UV74"/>
<organism evidence="1 2">
    <name type="scientific">Desulfoprunum benzoelyticum</name>
    <dbReference type="NCBI Taxonomy" id="1506996"/>
    <lineage>
        <taxon>Bacteria</taxon>
        <taxon>Pseudomonadati</taxon>
        <taxon>Thermodesulfobacteriota</taxon>
        <taxon>Desulfobulbia</taxon>
        <taxon>Desulfobulbales</taxon>
        <taxon>Desulfobulbaceae</taxon>
        <taxon>Desulfoprunum</taxon>
    </lineage>
</organism>
<evidence type="ECO:0000313" key="2">
    <source>
        <dbReference type="Proteomes" id="UP000539642"/>
    </source>
</evidence>
<reference evidence="1 2" key="1">
    <citation type="submission" date="2020-08" db="EMBL/GenBank/DDBJ databases">
        <title>Genomic Encyclopedia of Type Strains, Phase IV (KMG-IV): sequencing the most valuable type-strain genomes for metagenomic binning, comparative biology and taxonomic classification.</title>
        <authorList>
            <person name="Goeker M."/>
        </authorList>
    </citation>
    <scope>NUCLEOTIDE SEQUENCE [LARGE SCALE GENOMIC DNA]</scope>
    <source>
        <strain evidence="1 2">DSM 28570</strain>
    </source>
</reference>
<gene>
    <name evidence="1" type="ORF">HNQ81_003351</name>
</gene>
<proteinExistence type="predicted"/>
<sequence length="68" mass="7690">MDQELFSVLNGWIANNPINRKTGCMDGLLMATMPGRLGRPSTPYSRNEWPYFFQISMAMLNGFIMGTV</sequence>
<protein>
    <submittedName>
        <fullName evidence="1">Uncharacterized protein</fullName>
    </submittedName>
</protein>
<comment type="caution">
    <text evidence="1">The sequence shown here is derived from an EMBL/GenBank/DDBJ whole genome shotgun (WGS) entry which is preliminary data.</text>
</comment>
<dbReference type="Proteomes" id="UP000539642">
    <property type="component" value="Unassembled WGS sequence"/>
</dbReference>
<accession>A0A840UV74</accession>